<evidence type="ECO:0000256" key="2">
    <source>
        <dbReference type="SAM" id="Phobius"/>
    </source>
</evidence>
<dbReference type="EMBL" id="JBFTWV010000155">
    <property type="protein sequence ID" value="KAL2785103.1"/>
    <property type="molecule type" value="Genomic_DNA"/>
</dbReference>
<proteinExistence type="predicted"/>
<protein>
    <submittedName>
        <fullName evidence="3">Uncharacterized protein</fullName>
    </submittedName>
</protein>
<accession>A0ABR4FPC9</accession>
<organism evidence="3 4">
    <name type="scientific">Aspergillus keveii</name>
    <dbReference type="NCBI Taxonomy" id="714993"/>
    <lineage>
        <taxon>Eukaryota</taxon>
        <taxon>Fungi</taxon>
        <taxon>Dikarya</taxon>
        <taxon>Ascomycota</taxon>
        <taxon>Pezizomycotina</taxon>
        <taxon>Eurotiomycetes</taxon>
        <taxon>Eurotiomycetidae</taxon>
        <taxon>Eurotiales</taxon>
        <taxon>Aspergillaceae</taxon>
        <taxon>Aspergillus</taxon>
        <taxon>Aspergillus subgen. Nidulantes</taxon>
    </lineage>
</organism>
<keyword evidence="2" id="KW-1133">Transmembrane helix</keyword>
<evidence type="ECO:0000256" key="1">
    <source>
        <dbReference type="SAM" id="MobiDB-lite"/>
    </source>
</evidence>
<dbReference type="Proteomes" id="UP001610563">
    <property type="component" value="Unassembled WGS sequence"/>
</dbReference>
<feature type="transmembrane region" description="Helical" evidence="2">
    <location>
        <begin position="302"/>
        <end position="323"/>
    </location>
</feature>
<comment type="caution">
    <text evidence="3">The sequence shown here is derived from an EMBL/GenBank/DDBJ whole genome shotgun (WGS) entry which is preliminary data.</text>
</comment>
<evidence type="ECO:0000313" key="3">
    <source>
        <dbReference type="EMBL" id="KAL2785103.1"/>
    </source>
</evidence>
<feature type="compositionally biased region" description="Acidic residues" evidence="1">
    <location>
        <begin position="263"/>
        <end position="282"/>
    </location>
</feature>
<keyword evidence="4" id="KW-1185">Reference proteome</keyword>
<keyword evidence="2" id="KW-0472">Membrane</keyword>
<reference evidence="3 4" key="1">
    <citation type="submission" date="2024-07" db="EMBL/GenBank/DDBJ databases">
        <title>Section-level genome sequencing and comparative genomics of Aspergillus sections Usti and Cavernicolus.</title>
        <authorList>
            <consortium name="Lawrence Berkeley National Laboratory"/>
            <person name="Nybo J.L."/>
            <person name="Vesth T.C."/>
            <person name="Theobald S."/>
            <person name="Frisvad J.C."/>
            <person name="Larsen T.O."/>
            <person name="Kjaerboelling I."/>
            <person name="Rothschild-Mancinelli K."/>
            <person name="Lyhne E.K."/>
            <person name="Kogle M.E."/>
            <person name="Barry K."/>
            <person name="Clum A."/>
            <person name="Na H."/>
            <person name="Ledsgaard L."/>
            <person name="Lin J."/>
            <person name="Lipzen A."/>
            <person name="Kuo A."/>
            <person name="Riley R."/>
            <person name="Mondo S."/>
            <person name="Labutti K."/>
            <person name="Haridas S."/>
            <person name="Pangalinan J."/>
            <person name="Salamov A.A."/>
            <person name="Simmons B.A."/>
            <person name="Magnuson J.K."/>
            <person name="Chen J."/>
            <person name="Drula E."/>
            <person name="Henrissat B."/>
            <person name="Wiebenga A."/>
            <person name="Lubbers R.J."/>
            <person name="Gomes A.C."/>
            <person name="Makela M.R."/>
            <person name="Stajich J."/>
            <person name="Grigoriev I.V."/>
            <person name="Mortensen U.H."/>
            <person name="De Vries R.P."/>
            <person name="Baker S.E."/>
            <person name="Andersen M.R."/>
        </authorList>
    </citation>
    <scope>NUCLEOTIDE SEQUENCE [LARGE SCALE GENOMIC DNA]</scope>
    <source>
        <strain evidence="3 4">CBS 209.92</strain>
    </source>
</reference>
<keyword evidence="2" id="KW-0812">Transmembrane</keyword>
<gene>
    <name evidence="3" type="ORF">BJX66DRAFT_68200</name>
</gene>
<name>A0ABR4FPC9_9EURO</name>
<evidence type="ECO:0000313" key="4">
    <source>
        <dbReference type="Proteomes" id="UP001610563"/>
    </source>
</evidence>
<sequence>MPTATSTLGWTLTNWGPLPETYTQATTCTPSTDIFIAYTDAPQAPLWAEFCATATTENCWPVPTDQSSFEEYVNNPYLIQYLSPAVACPSGYQTIGQVAKPVDGPATSSGIFGPYPGRWDSETNSLNMDEPIMIYWRDLIGPLLDDGETAIACCPSSMTVAHSGICFETLPSHPVSTACVGTWTSISSRTTTASATYMLNGTTHTGQAIIPATDSVYPLAIASTTTTFSPEETEGLVAVRVQGALLLLHHESDIDVGPTGSEEGTDSDGESESESEEPDEEVSNTTETNLAMARFYTGASGWGQIGGMLGVLGVSALLGVAVVL</sequence>
<feature type="region of interest" description="Disordered" evidence="1">
    <location>
        <begin position="252"/>
        <end position="286"/>
    </location>
</feature>